<reference evidence="1 2" key="1">
    <citation type="submission" date="2024-01" db="EMBL/GenBank/DDBJ databases">
        <authorList>
            <person name="Waweru B."/>
        </authorList>
    </citation>
    <scope>NUCLEOTIDE SEQUENCE [LARGE SCALE GENOMIC DNA]</scope>
</reference>
<protein>
    <submittedName>
        <fullName evidence="1">Uncharacterized protein</fullName>
    </submittedName>
</protein>
<evidence type="ECO:0000313" key="1">
    <source>
        <dbReference type="EMBL" id="CAK7337496.1"/>
    </source>
</evidence>
<name>A0AAV1RM54_9ROSI</name>
<gene>
    <name evidence="1" type="ORF">DCAF_LOCUS12531</name>
</gene>
<keyword evidence="2" id="KW-1185">Reference proteome</keyword>
<sequence>MGVLDLFGKNKSAKPPRRISIPTKSMATIALKPLAGNITLISESRTKRSVNKNDTSLSNYSKASTRKKFNVGGVFIGARSVMWLGFGSMRLFSKLLASLVIDRGKIYFTL</sequence>
<dbReference type="AlphaFoldDB" id="A0AAV1RM54"/>
<dbReference type="EMBL" id="CAWUPB010001087">
    <property type="protein sequence ID" value="CAK7337496.1"/>
    <property type="molecule type" value="Genomic_DNA"/>
</dbReference>
<dbReference type="Proteomes" id="UP001314170">
    <property type="component" value="Unassembled WGS sequence"/>
</dbReference>
<accession>A0AAV1RM54</accession>
<evidence type="ECO:0000313" key="2">
    <source>
        <dbReference type="Proteomes" id="UP001314170"/>
    </source>
</evidence>
<proteinExistence type="predicted"/>
<organism evidence="1 2">
    <name type="scientific">Dovyalis caffra</name>
    <dbReference type="NCBI Taxonomy" id="77055"/>
    <lineage>
        <taxon>Eukaryota</taxon>
        <taxon>Viridiplantae</taxon>
        <taxon>Streptophyta</taxon>
        <taxon>Embryophyta</taxon>
        <taxon>Tracheophyta</taxon>
        <taxon>Spermatophyta</taxon>
        <taxon>Magnoliopsida</taxon>
        <taxon>eudicotyledons</taxon>
        <taxon>Gunneridae</taxon>
        <taxon>Pentapetalae</taxon>
        <taxon>rosids</taxon>
        <taxon>fabids</taxon>
        <taxon>Malpighiales</taxon>
        <taxon>Salicaceae</taxon>
        <taxon>Flacourtieae</taxon>
        <taxon>Dovyalis</taxon>
    </lineage>
</organism>
<comment type="caution">
    <text evidence="1">The sequence shown here is derived from an EMBL/GenBank/DDBJ whole genome shotgun (WGS) entry which is preliminary data.</text>
</comment>